<keyword evidence="2" id="KW-1185">Reference proteome</keyword>
<reference evidence="2" key="1">
    <citation type="submission" date="2016-10" db="EMBL/GenBank/DDBJ databases">
        <authorList>
            <person name="Varghese N."/>
            <person name="Submissions S."/>
        </authorList>
    </citation>
    <scope>NUCLEOTIDE SEQUENCE [LARGE SCALE GENOMIC DNA]</scope>
    <source>
        <strain evidence="2">DSM 22329</strain>
    </source>
</reference>
<accession>A0A1H0SGZ1</accession>
<dbReference type="Proteomes" id="UP000199077">
    <property type="component" value="Chromosome I"/>
</dbReference>
<dbReference type="STRING" id="443156.SAMN04489867_2357"/>
<dbReference type="EMBL" id="LT629711">
    <property type="protein sequence ID" value="SDP40970.1"/>
    <property type="molecule type" value="Genomic_DNA"/>
</dbReference>
<evidence type="ECO:0000313" key="1">
    <source>
        <dbReference type="EMBL" id="SDP40970.1"/>
    </source>
</evidence>
<dbReference type="RefSeq" id="WP_091785589.1">
    <property type="nucleotide sequence ID" value="NZ_LT629711.1"/>
</dbReference>
<organism evidence="1 2">
    <name type="scientific">Pedococcus dokdonensis</name>
    <dbReference type="NCBI Taxonomy" id="443156"/>
    <lineage>
        <taxon>Bacteria</taxon>
        <taxon>Bacillati</taxon>
        <taxon>Actinomycetota</taxon>
        <taxon>Actinomycetes</taxon>
        <taxon>Micrococcales</taxon>
        <taxon>Intrasporangiaceae</taxon>
        <taxon>Pedococcus</taxon>
    </lineage>
</organism>
<dbReference type="AlphaFoldDB" id="A0A1H0SGZ1"/>
<proteinExistence type="predicted"/>
<evidence type="ECO:0000313" key="2">
    <source>
        <dbReference type="Proteomes" id="UP000199077"/>
    </source>
</evidence>
<sequence length="172" mass="17825">MTIQVHGSAVVRTRRGVGDWTVWAVEQVAGIARVEERHGLTEVVIGDAPRLTDDTGAGFTALACTVDGTALVICHDAPPALLLTANGLRTAPAEPGGRELLDLKPDERLLLLSASVLDARPEALSEALYHHGGDLIRQDPVSLLAALFREVHHGAGAVVGPAPGMEPTGGGA</sequence>
<protein>
    <submittedName>
        <fullName evidence="1">Uncharacterized protein</fullName>
    </submittedName>
</protein>
<dbReference type="OrthoDB" id="9863665at2"/>
<gene>
    <name evidence="1" type="ORF">SAMN04489867_2357</name>
</gene>
<name>A0A1H0SGZ1_9MICO</name>